<evidence type="ECO:0000313" key="9">
    <source>
        <dbReference type="Proteomes" id="UP000005481"/>
    </source>
</evidence>
<dbReference type="eggNOG" id="COG0458">
    <property type="taxonomic scope" value="Bacteria"/>
</dbReference>
<reference evidence="8 9" key="1">
    <citation type="submission" date="2011-08" db="EMBL/GenBank/DDBJ databases">
        <authorList>
            <person name="Weinstock G."/>
            <person name="Sodergren E."/>
            <person name="Clifton S."/>
            <person name="Fulton L."/>
            <person name="Fulton B."/>
            <person name="Courtney L."/>
            <person name="Fronick C."/>
            <person name="Harrison M."/>
            <person name="Strong C."/>
            <person name="Farmer C."/>
            <person name="Delahaunty K."/>
            <person name="Markovic C."/>
            <person name="Hall O."/>
            <person name="Minx P."/>
            <person name="Tomlinson C."/>
            <person name="Mitreva M."/>
            <person name="Hou S."/>
            <person name="Chen J."/>
            <person name="Wollam A."/>
            <person name="Pepin K.H."/>
            <person name="Johnson M."/>
            <person name="Bhonagiri V."/>
            <person name="Zhang X."/>
            <person name="Suruliraj S."/>
            <person name="Warren W."/>
            <person name="Chinwalla A."/>
            <person name="Mardis E.R."/>
            <person name="Wilson R.K."/>
        </authorList>
    </citation>
    <scope>NUCLEOTIDE SEQUENCE [LARGE SCALE GENOMIC DNA]</scope>
    <source>
        <strain evidence="8 9">F0357</strain>
    </source>
</reference>
<dbReference type="InterPro" id="IPR005479">
    <property type="entry name" value="CPAse_ATP-bd"/>
</dbReference>
<dbReference type="PATRIC" id="fig|861450.3.peg.975"/>
<evidence type="ECO:0000256" key="1">
    <source>
        <dbReference type="ARBA" id="ARBA00009799"/>
    </source>
</evidence>
<feature type="domain" description="ATP-grasp" evidence="7">
    <location>
        <begin position="54"/>
        <end position="105"/>
    </location>
</feature>
<dbReference type="SUPFAM" id="SSF52440">
    <property type="entry name" value="PreATP-grasp domain"/>
    <property type="match status" value="1"/>
</dbReference>
<dbReference type="HOGENOM" id="CLU_2068199_0_0_9"/>
<dbReference type="PANTHER" id="PTHR11405">
    <property type="entry name" value="CARBAMOYLTRANSFERASE FAMILY MEMBER"/>
    <property type="match status" value="1"/>
</dbReference>
<dbReference type="Gene3D" id="3.30.1490.20">
    <property type="entry name" value="ATP-grasp fold, A domain"/>
    <property type="match status" value="1"/>
</dbReference>
<dbReference type="GO" id="GO:0006541">
    <property type="term" value="P:glutamine metabolic process"/>
    <property type="evidence" value="ECO:0007669"/>
    <property type="project" value="TreeGrafter"/>
</dbReference>
<gene>
    <name evidence="8" type="ORF">HMPREF0080_01040</name>
</gene>
<dbReference type="PANTHER" id="PTHR11405:SF53">
    <property type="entry name" value="CARBAMOYL-PHOSPHATE SYNTHASE [AMMONIA], MITOCHONDRIAL"/>
    <property type="match status" value="1"/>
</dbReference>
<name>G9YHB3_9FIRM</name>
<comment type="similarity">
    <text evidence="1">Belongs to the CarB family.</text>
</comment>
<keyword evidence="5 6" id="KW-0067">ATP-binding</keyword>
<comment type="caution">
    <text evidence="8">The sequence shown here is derived from an EMBL/GenBank/DDBJ whole genome shotgun (WGS) entry which is preliminary data.</text>
</comment>
<accession>G9YHB3</accession>
<evidence type="ECO:0000313" key="8">
    <source>
        <dbReference type="EMBL" id="EHM41168.1"/>
    </source>
</evidence>
<dbReference type="GO" id="GO:0046872">
    <property type="term" value="F:metal ion binding"/>
    <property type="evidence" value="ECO:0007669"/>
    <property type="project" value="InterPro"/>
</dbReference>
<dbReference type="STRING" id="861450.HMPREF0080_01040"/>
<keyword evidence="4 6" id="KW-0547">Nucleotide-binding</keyword>
<sequence>MLSIYHKERPVGIITQFGGQTPLNLAAGLKAAGVPVLGTTPEVIDLAEDRDRFRLMMEQLNIPMPEAGMAANTTEAIAVAAAIGYPVMVRPSYVLGGRGMEIVHDDAGMEEYMKAASA</sequence>
<evidence type="ECO:0000256" key="6">
    <source>
        <dbReference type="PROSITE-ProRule" id="PRU00409"/>
    </source>
</evidence>
<organism evidence="8 9">
    <name type="scientific">Anaeroglobus geminatus F0357</name>
    <dbReference type="NCBI Taxonomy" id="861450"/>
    <lineage>
        <taxon>Bacteria</taxon>
        <taxon>Bacillati</taxon>
        <taxon>Bacillota</taxon>
        <taxon>Negativicutes</taxon>
        <taxon>Veillonellales</taxon>
        <taxon>Veillonellaceae</taxon>
        <taxon>Anaeroglobus</taxon>
    </lineage>
</organism>
<evidence type="ECO:0000256" key="2">
    <source>
        <dbReference type="ARBA" id="ARBA00022598"/>
    </source>
</evidence>
<protein>
    <recommendedName>
        <fullName evidence="7">ATP-grasp domain-containing protein</fullName>
    </recommendedName>
</protein>
<keyword evidence="3" id="KW-0677">Repeat</keyword>
<dbReference type="InterPro" id="IPR011761">
    <property type="entry name" value="ATP-grasp"/>
</dbReference>
<dbReference type="EMBL" id="AGCJ01000038">
    <property type="protein sequence ID" value="EHM41168.1"/>
    <property type="molecule type" value="Genomic_DNA"/>
</dbReference>
<evidence type="ECO:0000256" key="4">
    <source>
        <dbReference type="ARBA" id="ARBA00022741"/>
    </source>
</evidence>
<dbReference type="PROSITE" id="PS50975">
    <property type="entry name" value="ATP_GRASP"/>
    <property type="match status" value="1"/>
</dbReference>
<evidence type="ECO:0000256" key="5">
    <source>
        <dbReference type="ARBA" id="ARBA00022840"/>
    </source>
</evidence>
<dbReference type="Gene3D" id="3.30.470.20">
    <property type="entry name" value="ATP-grasp fold, B domain"/>
    <property type="match status" value="1"/>
</dbReference>
<dbReference type="Proteomes" id="UP000005481">
    <property type="component" value="Unassembled WGS sequence"/>
</dbReference>
<dbReference type="InterPro" id="IPR013815">
    <property type="entry name" value="ATP_grasp_subdomain_1"/>
</dbReference>
<proteinExistence type="inferred from homology"/>
<dbReference type="Pfam" id="PF25596">
    <property type="entry name" value="CPSase_L_D1"/>
    <property type="match status" value="1"/>
</dbReference>
<evidence type="ECO:0000256" key="3">
    <source>
        <dbReference type="ARBA" id="ARBA00022737"/>
    </source>
</evidence>
<evidence type="ECO:0000259" key="7">
    <source>
        <dbReference type="PROSITE" id="PS50975"/>
    </source>
</evidence>
<dbReference type="InterPro" id="IPR058047">
    <property type="entry name" value="CPSase_preATP-grasp"/>
</dbReference>
<dbReference type="Gene3D" id="3.40.50.20">
    <property type="match status" value="1"/>
</dbReference>
<dbReference type="GO" id="GO:0004088">
    <property type="term" value="F:carbamoyl-phosphate synthase (glutamine-hydrolyzing) activity"/>
    <property type="evidence" value="ECO:0007669"/>
    <property type="project" value="TreeGrafter"/>
</dbReference>
<dbReference type="InterPro" id="IPR016185">
    <property type="entry name" value="PreATP-grasp_dom_sf"/>
</dbReference>
<dbReference type="Pfam" id="PF02786">
    <property type="entry name" value="CPSase_L_D2"/>
    <property type="match status" value="1"/>
</dbReference>
<keyword evidence="9" id="KW-1185">Reference proteome</keyword>
<dbReference type="GO" id="GO:0005524">
    <property type="term" value="F:ATP binding"/>
    <property type="evidence" value="ECO:0007669"/>
    <property type="project" value="UniProtKB-UniRule"/>
</dbReference>
<keyword evidence="2" id="KW-0436">Ligase</keyword>
<dbReference type="GO" id="GO:0005737">
    <property type="term" value="C:cytoplasm"/>
    <property type="evidence" value="ECO:0007669"/>
    <property type="project" value="TreeGrafter"/>
</dbReference>
<dbReference type="AlphaFoldDB" id="G9YHB3"/>
<dbReference type="SUPFAM" id="SSF56059">
    <property type="entry name" value="Glutathione synthetase ATP-binding domain-like"/>
    <property type="match status" value="1"/>
</dbReference>
<dbReference type="PROSITE" id="PS00866">
    <property type="entry name" value="CPSASE_1"/>
    <property type="match status" value="1"/>
</dbReference>